<dbReference type="Gene3D" id="2.60.120.40">
    <property type="match status" value="1"/>
</dbReference>
<dbReference type="GO" id="GO:0005581">
    <property type="term" value="C:collagen trimer"/>
    <property type="evidence" value="ECO:0007669"/>
    <property type="project" value="UniProtKB-KW"/>
</dbReference>
<dbReference type="PANTHER" id="PTHR15427:SF33">
    <property type="entry name" value="COLLAGEN IV NC1 DOMAIN-CONTAINING PROTEIN"/>
    <property type="match status" value="1"/>
</dbReference>
<feature type="coiled-coil region" evidence="3">
    <location>
        <begin position="50"/>
        <end position="77"/>
    </location>
</feature>
<proteinExistence type="predicted"/>
<keyword evidence="7" id="KW-1185">Reference proteome</keyword>
<comment type="caution">
    <text evidence="6">The sequence shown here is derived from an EMBL/GenBank/DDBJ whole genome shotgun (WGS) entry which is preliminary data.</text>
</comment>
<evidence type="ECO:0000259" key="5">
    <source>
        <dbReference type="PROSITE" id="PS50871"/>
    </source>
</evidence>
<dbReference type="Pfam" id="PF00386">
    <property type="entry name" value="C1q"/>
    <property type="match status" value="1"/>
</dbReference>
<dbReference type="PRINTS" id="PR00007">
    <property type="entry name" value="COMPLEMNTC1Q"/>
</dbReference>
<dbReference type="PANTHER" id="PTHR15427">
    <property type="entry name" value="EMILIN ELASTIN MICROFIBRIL INTERFACE-LOCATED PROTEIN ELASTIN MICROFIBRIL INTERFACER"/>
    <property type="match status" value="1"/>
</dbReference>
<evidence type="ECO:0000313" key="7">
    <source>
        <dbReference type="Proteomes" id="UP000828390"/>
    </source>
</evidence>
<dbReference type="Proteomes" id="UP000828390">
    <property type="component" value="Unassembled WGS sequence"/>
</dbReference>
<dbReference type="InterPro" id="IPR001073">
    <property type="entry name" value="C1q_dom"/>
</dbReference>
<evidence type="ECO:0000256" key="2">
    <source>
        <dbReference type="ARBA" id="ARBA00022525"/>
    </source>
</evidence>
<comment type="subcellular location">
    <subcellularLocation>
        <location evidence="1">Secreted</location>
    </subcellularLocation>
</comment>
<dbReference type="InterPro" id="IPR050392">
    <property type="entry name" value="Collagen/C1q_domain"/>
</dbReference>
<keyword evidence="4" id="KW-0732">Signal</keyword>
<dbReference type="InterPro" id="IPR008983">
    <property type="entry name" value="Tumour_necrosis_fac-like_dom"/>
</dbReference>
<feature type="signal peptide" evidence="4">
    <location>
        <begin position="1"/>
        <end position="24"/>
    </location>
</feature>
<reference evidence="6" key="2">
    <citation type="submission" date="2020-11" db="EMBL/GenBank/DDBJ databases">
        <authorList>
            <person name="McCartney M.A."/>
            <person name="Auch B."/>
            <person name="Kono T."/>
            <person name="Mallez S."/>
            <person name="Becker A."/>
            <person name="Gohl D.M."/>
            <person name="Silverstein K.A.T."/>
            <person name="Koren S."/>
            <person name="Bechman K.B."/>
            <person name="Herman A."/>
            <person name="Abrahante J.E."/>
            <person name="Garbe J."/>
        </authorList>
    </citation>
    <scope>NUCLEOTIDE SEQUENCE</scope>
    <source>
        <strain evidence="6">Duluth1</strain>
        <tissue evidence="6">Whole animal</tissue>
    </source>
</reference>
<dbReference type="OrthoDB" id="6154955at2759"/>
<evidence type="ECO:0000256" key="3">
    <source>
        <dbReference type="SAM" id="Coils"/>
    </source>
</evidence>
<dbReference type="SMART" id="SM00110">
    <property type="entry name" value="C1Q"/>
    <property type="match status" value="1"/>
</dbReference>
<evidence type="ECO:0000313" key="6">
    <source>
        <dbReference type="EMBL" id="KAH3787889.1"/>
    </source>
</evidence>
<reference evidence="6" key="1">
    <citation type="journal article" date="2019" name="bioRxiv">
        <title>The Genome of the Zebra Mussel, Dreissena polymorpha: A Resource for Invasive Species Research.</title>
        <authorList>
            <person name="McCartney M.A."/>
            <person name="Auch B."/>
            <person name="Kono T."/>
            <person name="Mallez S."/>
            <person name="Zhang Y."/>
            <person name="Obille A."/>
            <person name="Becker A."/>
            <person name="Abrahante J.E."/>
            <person name="Garbe J."/>
            <person name="Badalamenti J.P."/>
            <person name="Herman A."/>
            <person name="Mangelson H."/>
            <person name="Liachko I."/>
            <person name="Sullivan S."/>
            <person name="Sone E.D."/>
            <person name="Koren S."/>
            <person name="Silverstein K.A.T."/>
            <person name="Beckman K.B."/>
            <person name="Gohl D.M."/>
        </authorList>
    </citation>
    <scope>NUCLEOTIDE SEQUENCE</scope>
    <source>
        <strain evidence="6">Duluth1</strain>
        <tissue evidence="6">Whole animal</tissue>
    </source>
</reference>
<dbReference type="EMBL" id="JAIWYP010000008">
    <property type="protein sequence ID" value="KAH3787889.1"/>
    <property type="molecule type" value="Genomic_DNA"/>
</dbReference>
<evidence type="ECO:0000256" key="1">
    <source>
        <dbReference type="ARBA" id="ARBA00004613"/>
    </source>
</evidence>
<protein>
    <recommendedName>
        <fullName evidence="5">C1q domain-containing protein</fullName>
    </recommendedName>
</protein>
<dbReference type="AlphaFoldDB" id="A0A9D4EY85"/>
<feature type="chain" id="PRO_5039128522" description="C1q domain-containing protein" evidence="4">
    <location>
        <begin position="25"/>
        <end position="262"/>
    </location>
</feature>
<keyword evidence="2" id="KW-0964">Secreted</keyword>
<accession>A0A9D4EY85</accession>
<gene>
    <name evidence="6" type="ORF">DPMN_166020</name>
</gene>
<evidence type="ECO:0000256" key="4">
    <source>
        <dbReference type="SAM" id="SignalP"/>
    </source>
</evidence>
<dbReference type="SUPFAM" id="SSF49842">
    <property type="entry name" value="TNF-like"/>
    <property type="match status" value="1"/>
</dbReference>
<keyword evidence="3" id="KW-0175">Coiled coil</keyword>
<name>A0A9D4EY85_DREPO</name>
<organism evidence="6 7">
    <name type="scientific">Dreissena polymorpha</name>
    <name type="common">Zebra mussel</name>
    <name type="synonym">Mytilus polymorpha</name>
    <dbReference type="NCBI Taxonomy" id="45954"/>
    <lineage>
        <taxon>Eukaryota</taxon>
        <taxon>Metazoa</taxon>
        <taxon>Spiralia</taxon>
        <taxon>Lophotrochozoa</taxon>
        <taxon>Mollusca</taxon>
        <taxon>Bivalvia</taxon>
        <taxon>Autobranchia</taxon>
        <taxon>Heteroconchia</taxon>
        <taxon>Euheterodonta</taxon>
        <taxon>Imparidentia</taxon>
        <taxon>Neoheterodontei</taxon>
        <taxon>Myida</taxon>
        <taxon>Dreissenoidea</taxon>
        <taxon>Dreissenidae</taxon>
        <taxon>Dreissena</taxon>
    </lineage>
</organism>
<dbReference type="PROSITE" id="PS50871">
    <property type="entry name" value="C1Q"/>
    <property type="match status" value="1"/>
</dbReference>
<feature type="domain" description="C1q" evidence="5">
    <location>
        <begin position="161"/>
        <end position="262"/>
    </location>
</feature>
<sequence length="262" mass="28691">METRTGAIVVKLVIVLGYFHFSVAEENACGDCNAKLDFLMKAHADLLTKYETLLDLFENYRDRIETLEGKIKDANIRHIYAEGRTVERQSLAVGMSGFGDADTFDNQTKQAVETSQEVDNETRQRTLDVNADVHSVNQSLVADDVRVVSSDAISRNVRNGQVPEHVAFSTYLDHDQAIFHHGQVVKCNGIIINDGDAYNPASGVFTAHIPGVYFFAFTIDSLKGRVNVELVKDGIYMVGGAGNLGGMGGNYAVVRLARGESV</sequence>